<dbReference type="RefSeq" id="WP_173123826.1">
    <property type="nucleotide sequence ID" value="NZ_CBCSGW010000033.1"/>
</dbReference>
<dbReference type="SUPFAM" id="SSF48498">
    <property type="entry name" value="Tetracyclin repressor-like, C-terminal domain"/>
    <property type="match status" value="1"/>
</dbReference>
<organism evidence="6 7">
    <name type="scientific">Kibdelosporangium persicum</name>
    <dbReference type="NCBI Taxonomy" id="2698649"/>
    <lineage>
        <taxon>Bacteria</taxon>
        <taxon>Bacillati</taxon>
        <taxon>Actinomycetota</taxon>
        <taxon>Actinomycetes</taxon>
        <taxon>Pseudonocardiales</taxon>
        <taxon>Pseudonocardiaceae</taxon>
        <taxon>Kibdelosporangium</taxon>
    </lineage>
</organism>
<name>A0ABX2EWT9_9PSEU</name>
<dbReference type="Proteomes" id="UP000763557">
    <property type="component" value="Unassembled WGS sequence"/>
</dbReference>
<dbReference type="Pfam" id="PF00440">
    <property type="entry name" value="TetR_N"/>
    <property type="match status" value="1"/>
</dbReference>
<evidence type="ECO:0000256" key="2">
    <source>
        <dbReference type="ARBA" id="ARBA00023125"/>
    </source>
</evidence>
<dbReference type="InterPro" id="IPR036271">
    <property type="entry name" value="Tet_transcr_reg_TetR-rel_C_sf"/>
</dbReference>
<evidence type="ECO:0000256" key="4">
    <source>
        <dbReference type="PROSITE-ProRule" id="PRU00335"/>
    </source>
</evidence>
<evidence type="ECO:0000313" key="6">
    <source>
        <dbReference type="EMBL" id="NRN63275.1"/>
    </source>
</evidence>
<evidence type="ECO:0000256" key="1">
    <source>
        <dbReference type="ARBA" id="ARBA00023015"/>
    </source>
</evidence>
<evidence type="ECO:0000259" key="5">
    <source>
        <dbReference type="PROSITE" id="PS50977"/>
    </source>
</evidence>
<dbReference type="Gene3D" id="1.10.357.10">
    <property type="entry name" value="Tetracycline Repressor, domain 2"/>
    <property type="match status" value="1"/>
</dbReference>
<keyword evidence="7" id="KW-1185">Reference proteome</keyword>
<dbReference type="SUPFAM" id="SSF46689">
    <property type="entry name" value="Homeodomain-like"/>
    <property type="match status" value="1"/>
</dbReference>
<sequence>MAGNLRADAARNRERVLEVARNELANGNRLQLNDIARKAGVGVGTVYRHFPTPHALLEAVFGQELAAMARIADDALGIDDPGEAFTFLLRSILELQLKTDGGLAAIVAAVEDAQEQTTQAKHEMRGATDELLGRAYQAGVVRRDISAEDILNLMVGLEQAVKQDPGRADVYLSVLLAGLRANQSG</sequence>
<protein>
    <submittedName>
        <fullName evidence="6">Transcriptional regulator</fullName>
    </submittedName>
</protein>
<gene>
    <name evidence="6" type="ORF">GC106_4760</name>
</gene>
<dbReference type="Pfam" id="PF21597">
    <property type="entry name" value="TetR_C_43"/>
    <property type="match status" value="1"/>
</dbReference>
<evidence type="ECO:0000313" key="7">
    <source>
        <dbReference type="Proteomes" id="UP000763557"/>
    </source>
</evidence>
<dbReference type="InterPro" id="IPR009057">
    <property type="entry name" value="Homeodomain-like_sf"/>
</dbReference>
<comment type="caution">
    <text evidence="6">The sequence shown here is derived from an EMBL/GenBank/DDBJ whole genome shotgun (WGS) entry which is preliminary data.</text>
</comment>
<dbReference type="PANTHER" id="PTHR30055">
    <property type="entry name" value="HTH-TYPE TRANSCRIPTIONAL REGULATOR RUTR"/>
    <property type="match status" value="1"/>
</dbReference>
<proteinExistence type="predicted"/>
<dbReference type="InterPro" id="IPR001647">
    <property type="entry name" value="HTH_TetR"/>
</dbReference>
<dbReference type="InterPro" id="IPR049445">
    <property type="entry name" value="TetR_SbtR-like_C"/>
</dbReference>
<keyword evidence="3" id="KW-0804">Transcription</keyword>
<dbReference type="EMBL" id="JAAATY010000001">
    <property type="protein sequence ID" value="NRN63275.1"/>
    <property type="molecule type" value="Genomic_DNA"/>
</dbReference>
<dbReference type="PROSITE" id="PS50977">
    <property type="entry name" value="HTH_TETR_2"/>
    <property type="match status" value="1"/>
</dbReference>
<keyword evidence="2 4" id="KW-0238">DNA-binding</keyword>
<feature type="domain" description="HTH tetR-type" evidence="5">
    <location>
        <begin position="10"/>
        <end position="68"/>
    </location>
</feature>
<dbReference type="PANTHER" id="PTHR30055:SF234">
    <property type="entry name" value="HTH-TYPE TRANSCRIPTIONAL REGULATOR BETI"/>
    <property type="match status" value="1"/>
</dbReference>
<feature type="DNA-binding region" description="H-T-H motif" evidence="4">
    <location>
        <begin position="31"/>
        <end position="50"/>
    </location>
</feature>
<reference evidence="6 7" key="1">
    <citation type="submission" date="2020-01" db="EMBL/GenBank/DDBJ databases">
        <title>Kibdelosporangium persica a novel Actinomycetes from a hot desert in Iran.</title>
        <authorList>
            <person name="Safaei N."/>
            <person name="Zaburannyi N."/>
            <person name="Mueller R."/>
            <person name="Wink J."/>
        </authorList>
    </citation>
    <scope>NUCLEOTIDE SEQUENCE [LARGE SCALE GENOMIC DNA]</scope>
    <source>
        <strain evidence="6 7">4NS15</strain>
    </source>
</reference>
<accession>A0ABX2EWT9</accession>
<evidence type="ECO:0000256" key="3">
    <source>
        <dbReference type="ARBA" id="ARBA00023163"/>
    </source>
</evidence>
<dbReference type="InterPro" id="IPR050109">
    <property type="entry name" value="HTH-type_TetR-like_transc_reg"/>
</dbReference>
<keyword evidence="1" id="KW-0805">Transcription regulation</keyword>